<accession>A0A8H9DA11</accession>
<evidence type="ECO:0000313" key="2">
    <source>
        <dbReference type="Proteomes" id="UP000601736"/>
    </source>
</evidence>
<evidence type="ECO:0000313" key="1">
    <source>
        <dbReference type="EMBL" id="CAE6505551.1"/>
    </source>
</evidence>
<dbReference type="InterPro" id="IPR021497">
    <property type="entry name" value="GTA_holin_3TM"/>
</dbReference>
<proteinExistence type="predicted"/>
<organism evidence="1 2">
    <name type="scientific">Nitrosomonas nitrosa</name>
    <dbReference type="NCBI Taxonomy" id="52442"/>
    <lineage>
        <taxon>Bacteria</taxon>
        <taxon>Pseudomonadati</taxon>
        <taxon>Pseudomonadota</taxon>
        <taxon>Betaproteobacteria</taxon>
        <taxon>Nitrosomonadales</taxon>
        <taxon>Nitrosomonadaceae</taxon>
        <taxon>Nitrosomonas</taxon>
    </lineage>
</organism>
<sequence length="37" mass="4260">MQTNLSAILAEASSTELWTRWERPAFLYVIYGVILLC</sequence>
<comment type="caution">
    <text evidence="1">The sequence shown here is derived from an EMBL/GenBank/DDBJ whole genome shotgun (WGS) entry which is preliminary data.</text>
</comment>
<dbReference type="EMBL" id="CAJNAP010000013">
    <property type="protein sequence ID" value="CAE6505551.1"/>
    <property type="molecule type" value="Genomic_DNA"/>
</dbReference>
<reference evidence="1" key="1">
    <citation type="submission" date="2021-02" db="EMBL/GenBank/DDBJ databases">
        <authorList>
            <person name="Han P."/>
        </authorList>
    </citation>
    <scope>NUCLEOTIDE SEQUENCE</scope>
    <source>
        <strain evidence="1">Nitrosomonas nitrosa 18-3D</strain>
    </source>
</reference>
<dbReference type="Proteomes" id="UP000601736">
    <property type="component" value="Unassembled WGS sequence"/>
</dbReference>
<protein>
    <submittedName>
        <fullName evidence="1">Holin of 3TMs, for gene-transfer release</fullName>
    </submittedName>
</protein>
<name>A0A8H9DA11_9PROT</name>
<gene>
    <name evidence="1" type="ORF">NMYAN_200008</name>
</gene>
<dbReference type="AlphaFoldDB" id="A0A8H9DA11"/>
<dbReference type="Pfam" id="PF11351">
    <property type="entry name" value="GTA_holin_3TM"/>
    <property type="match status" value="1"/>
</dbReference>